<sequence length="409" mass="48316">MMDQFYSREFIEIIQSNFNSQEHQFIIMKKKNKKMYINPEKYQNVSITSVSRERNVLEFIVTHIKFFALEYIRLRKLMKQVDYIFIHNLTEEISGILFRFKGKAKILWVMWGVDLYNYIPLKLFDQCTSELLIKLDSKVKSILLRLYFSFFHWIRKSVIKRVYIINSNKMDFRLLKKYFNTKAKWFSNGIYPNPINFEKLDKEIDFIDEKFKLKKNGEKLILLGNSGVPTNNHLDAMIRLSKMKDHNFKIICPLSYGPPIYIKKIIYEGKMIFGDRFIPLLEFLKPKIYFQILKQIDLAVMYHNRQQGGGSAHILIYLGKPICMKKTSGYFDLIEKGAIVFSIQDLNKLILNEVEFTQTMVENNKKMATQELSTLKSAISSVEMLLNILDNRKDISDLQGNVDNKFKGN</sequence>
<evidence type="ECO:0000256" key="4">
    <source>
        <dbReference type="ARBA" id="ARBA00022679"/>
    </source>
</evidence>
<evidence type="ECO:0000313" key="6">
    <source>
        <dbReference type="EMBL" id="KKN12677.1"/>
    </source>
</evidence>
<organism evidence="6">
    <name type="scientific">marine sediment metagenome</name>
    <dbReference type="NCBI Taxonomy" id="412755"/>
    <lineage>
        <taxon>unclassified sequences</taxon>
        <taxon>metagenomes</taxon>
        <taxon>ecological metagenomes</taxon>
    </lineage>
</organism>
<dbReference type="SUPFAM" id="SSF53756">
    <property type="entry name" value="UDP-Glycosyltransferase/glycogen phosphorylase"/>
    <property type="match status" value="1"/>
</dbReference>
<evidence type="ECO:0000256" key="2">
    <source>
        <dbReference type="ARBA" id="ARBA00022519"/>
    </source>
</evidence>
<keyword evidence="1" id="KW-1003">Cell membrane</keyword>
<reference evidence="6" key="1">
    <citation type="journal article" date="2015" name="Nature">
        <title>Complex archaea that bridge the gap between prokaryotes and eukaryotes.</title>
        <authorList>
            <person name="Spang A."/>
            <person name="Saw J.H."/>
            <person name="Jorgensen S.L."/>
            <person name="Zaremba-Niedzwiedzka K."/>
            <person name="Martijn J."/>
            <person name="Lind A.E."/>
            <person name="van Eijk R."/>
            <person name="Schleper C."/>
            <person name="Guy L."/>
            <person name="Ettema T.J."/>
        </authorList>
    </citation>
    <scope>NUCLEOTIDE SEQUENCE</scope>
</reference>
<dbReference type="GO" id="GO:0008417">
    <property type="term" value="F:fucosyltransferase activity"/>
    <property type="evidence" value="ECO:0007669"/>
    <property type="project" value="InterPro"/>
</dbReference>
<dbReference type="InterPro" id="IPR009993">
    <property type="entry name" value="WecF"/>
</dbReference>
<keyword evidence="2" id="KW-0997">Cell inner membrane</keyword>
<dbReference type="Pfam" id="PF07429">
    <property type="entry name" value="Glyco_transf_56"/>
    <property type="match status" value="1"/>
</dbReference>
<dbReference type="GO" id="GO:0009246">
    <property type="term" value="P:enterobacterial common antigen biosynthetic process"/>
    <property type="evidence" value="ECO:0007669"/>
    <property type="project" value="InterPro"/>
</dbReference>
<evidence type="ECO:0008006" key="7">
    <source>
        <dbReference type="Google" id="ProtNLM"/>
    </source>
</evidence>
<dbReference type="AlphaFoldDB" id="A0A0F9NKW9"/>
<proteinExistence type="predicted"/>
<keyword evidence="3" id="KW-0328">Glycosyltransferase</keyword>
<accession>A0A0F9NKW9</accession>
<protein>
    <recommendedName>
        <fullName evidence="7">Glycosyltransferase subfamily 4-like N-terminal domain-containing protein</fullName>
    </recommendedName>
</protein>
<keyword evidence="4" id="KW-0808">Transferase</keyword>
<name>A0A0F9NKW9_9ZZZZ</name>
<dbReference type="EMBL" id="LAZR01004005">
    <property type="protein sequence ID" value="KKN12677.1"/>
    <property type="molecule type" value="Genomic_DNA"/>
</dbReference>
<evidence type="ECO:0000256" key="5">
    <source>
        <dbReference type="ARBA" id="ARBA00023136"/>
    </source>
</evidence>
<evidence type="ECO:0000256" key="1">
    <source>
        <dbReference type="ARBA" id="ARBA00022475"/>
    </source>
</evidence>
<keyword evidence="5" id="KW-0472">Membrane</keyword>
<gene>
    <name evidence="6" type="ORF">LCGC14_1014040</name>
</gene>
<comment type="caution">
    <text evidence="6">The sequence shown here is derived from an EMBL/GenBank/DDBJ whole genome shotgun (WGS) entry which is preliminary data.</text>
</comment>
<evidence type="ECO:0000256" key="3">
    <source>
        <dbReference type="ARBA" id="ARBA00022676"/>
    </source>
</evidence>